<accession>A0A1M6DLJ5</accession>
<evidence type="ECO:0000313" key="1">
    <source>
        <dbReference type="EMBL" id="SHI73939.1"/>
    </source>
</evidence>
<dbReference type="EMBL" id="FQZI01000002">
    <property type="protein sequence ID" value="SHI73939.1"/>
    <property type="molecule type" value="Genomic_DNA"/>
</dbReference>
<dbReference type="OrthoDB" id="163530at2"/>
<dbReference type="Proteomes" id="UP000184488">
    <property type="component" value="Unassembled WGS sequence"/>
</dbReference>
<gene>
    <name evidence="1" type="ORF">SAMN05444363_1512</name>
</gene>
<dbReference type="STRING" id="415425.SAMN05444363_1512"/>
<evidence type="ECO:0000313" key="2">
    <source>
        <dbReference type="Proteomes" id="UP000184488"/>
    </source>
</evidence>
<sequence>MELNLPEFDNEFFCIINRDDSTLSALISSCIYKSGKYPSIFEYSNVTIEKGEYSKEKIDEHVITRTRAEEFNIKIKNTINSIGGCEYLILAGLTNNQKSYLDFLEDYNVIEIESIEDVEAYLHPIVDKNEYVFCNNNDIHYGLYLAAQRNCILKIDDTVPNVTLELEKDNKGIIVVENIKSVSTIIAVNYALSVNASLKLIESPEISNKKIKYLIEKWQEGDINSFNDLSALLYDKVQDINFIEYQYCTFFTIGAPYSLILKNVIPFTYVNLLFKPDFFVFNNLYFENREKIYSSIVFSPLEFGDDEEIKHVIKKFKDNNYFVKELIGKEASVYNISMHVKEYPFELLHICSHGGEVDGFSLIEEYTDSDGNTHVVEYDEVVSFAPHENQDKELIPVTSKMIFRKFDGLDWRSDELKSKKYPHYVFTEMVNELHKKEGKSRKRKAKIADSCAIKCADFNYQGMFNVLAGFHTSPVIFNNTCWSWSCISDSFLAVGARAYIGTLWEINNNVAKETAESFYDNLFNNTILEGLHKALIHTIGTESENIYVLWGLHFSTLKSGQSIQNSKENVATKILNSFYRWRAKLKTANDKSTYKNIERLINWNYNQLFKYFFIETIRTIKIKMVNKITQTKIL</sequence>
<evidence type="ECO:0008006" key="3">
    <source>
        <dbReference type="Google" id="ProtNLM"/>
    </source>
</evidence>
<keyword evidence="2" id="KW-1185">Reference proteome</keyword>
<reference evidence="2" key="1">
    <citation type="submission" date="2016-11" db="EMBL/GenBank/DDBJ databases">
        <authorList>
            <person name="Varghese N."/>
            <person name="Submissions S."/>
        </authorList>
    </citation>
    <scope>NUCLEOTIDE SEQUENCE [LARGE SCALE GENOMIC DNA]</scope>
    <source>
        <strain evidence="2">DSM 18829</strain>
    </source>
</reference>
<dbReference type="AlphaFoldDB" id="A0A1M6DLJ5"/>
<protein>
    <recommendedName>
        <fullName evidence="3">CHAT domain-containing protein</fullName>
    </recommendedName>
</protein>
<dbReference type="RefSeq" id="WP_143161879.1">
    <property type="nucleotide sequence ID" value="NZ_FQZI01000002.1"/>
</dbReference>
<name>A0A1M6DLJ5_9FLAO</name>
<proteinExistence type="predicted"/>
<organism evidence="1 2">
    <name type="scientific">Flavobacterium terrae</name>
    <dbReference type="NCBI Taxonomy" id="415425"/>
    <lineage>
        <taxon>Bacteria</taxon>
        <taxon>Pseudomonadati</taxon>
        <taxon>Bacteroidota</taxon>
        <taxon>Flavobacteriia</taxon>
        <taxon>Flavobacteriales</taxon>
        <taxon>Flavobacteriaceae</taxon>
        <taxon>Flavobacterium</taxon>
    </lineage>
</organism>